<dbReference type="RefSeq" id="WP_313916682.1">
    <property type="nucleotide sequence ID" value="NZ_CP135076.1"/>
</dbReference>
<reference evidence="2 3" key="1">
    <citation type="submission" date="2023-09" db="EMBL/GenBank/DDBJ databases">
        <authorList>
            <person name="Rey-Velasco X."/>
        </authorList>
    </citation>
    <scope>NUCLEOTIDE SEQUENCE [LARGE SCALE GENOMIC DNA]</scope>
    <source>
        <strain evidence="2 3">W311</strain>
    </source>
</reference>
<keyword evidence="1" id="KW-0472">Membrane</keyword>
<evidence type="ECO:0000313" key="2">
    <source>
        <dbReference type="EMBL" id="WNO54323.1"/>
    </source>
</evidence>
<dbReference type="Proteomes" id="UP001302249">
    <property type="component" value="Chromosome"/>
</dbReference>
<keyword evidence="1" id="KW-1133">Transmembrane helix</keyword>
<feature type="transmembrane region" description="Helical" evidence="1">
    <location>
        <begin position="85"/>
        <end position="107"/>
    </location>
</feature>
<proteinExistence type="predicted"/>
<keyword evidence="3" id="KW-1185">Reference proteome</keyword>
<name>A0ABZ0BBV8_9SPHN</name>
<protein>
    <submittedName>
        <fullName evidence="2">Uncharacterized protein</fullName>
    </submittedName>
</protein>
<keyword evidence="1" id="KW-0812">Transmembrane</keyword>
<gene>
    <name evidence="2" type="ORF">RPR59_03445</name>
</gene>
<evidence type="ECO:0000313" key="3">
    <source>
        <dbReference type="Proteomes" id="UP001302249"/>
    </source>
</evidence>
<feature type="transmembrane region" description="Helical" evidence="1">
    <location>
        <begin position="30"/>
        <end position="48"/>
    </location>
</feature>
<organism evidence="2 3">
    <name type="scientific">Stakelama saccharophila</name>
    <dbReference type="NCBI Taxonomy" id="3075605"/>
    <lineage>
        <taxon>Bacteria</taxon>
        <taxon>Pseudomonadati</taxon>
        <taxon>Pseudomonadota</taxon>
        <taxon>Alphaproteobacteria</taxon>
        <taxon>Sphingomonadales</taxon>
        <taxon>Sphingomonadaceae</taxon>
        <taxon>Stakelama</taxon>
    </lineage>
</organism>
<feature type="transmembrane region" description="Helical" evidence="1">
    <location>
        <begin position="113"/>
        <end position="130"/>
    </location>
</feature>
<sequence length="136" mass="14637">MVAAPIKRPDRFNNPYTLRDKAIRQAKEDVLCALALAVFITGMVRANMSAGSDFYLMFSMLPPVMFGVYTLALRTASVASAQPALGVYVWLSLAFAVITVPLAWTLWQLPVTALGVLIVSVLPGIALMRIEGGAHG</sequence>
<feature type="transmembrane region" description="Helical" evidence="1">
    <location>
        <begin position="54"/>
        <end position="73"/>
    </location>
</feature>
<accession>A0ABZ0BBV8</accession>
<evidence type="ECO:0000256" key="1">
    <source>
        <dbReference type="SAM" id="Phobius"/>
    </source>
</evidence>
<dbReference type="EMBL" id="CP135076">
    <property type="protein sequence ID" value="WNO54323.1"/>
    <property type="molecule type" value="Genomic_DNA"/>
</dbReference>